<feature type="transmembrane region" description="Helical" evidence="1">
    <location>
        <begin position="25"/>
        <end position="45"/>
    </location>
</feature>
<keyword evidence="1" id="KW-0472">Membrane</keyword>
<evidence type="ECO:0000256" key="1">
    <source>
        <dbReference type="SAM" id="Phobius"/>
    </source>
</evidence>
<keyword evidence="1" id="KW-0812">Transmembrane</keyword>
<protein>
    <submittedName>
        <fullName evidence="2">Uncharacterized protein</fullName>
    </submittedName>
</protein>
<accession>A0A0L8IIV6</accession>
<gene>
    <name evidence="2" type="ORF">OCBIM_22010611mg</name>
</gene>
<proteinExistence type="predicted"/>
<evidence type="ECO:0000313" key="2">
    <source>
        <dbReference type="EMBL" id="KOG01049.1"/>
    </source>
</evidence>
<name>A0A0L8IIV6_OCTBM</name>
<dbReference type="AlphaFoldDB" id="A0A0L8IIV6"/>
<sequence length="78" mass="9542">MCSENVIEELWCFDQHKWTMEFRIFCLYIVSDLFLSLDVVIYLYLQQYVLYKQFHPLPHVSINCLLHLIHIYLMTTIL</sequence>
<reference evidence="2" key="1">
    <citation type="submission" date="2015-07" db="EMBL/GenBank/DDBJ databases">
        <title>MeaNS - Measles Nucleotide Surveillance Program.</title>
        <authorList>
            <person name="Tran T."/>
            <person name="Druce J."/>
        </authorList>
    </citation>
    <scope>NUCLEOTIDE SEQUENCE</scope>
    <source>
        <strain evidence="2">UCB-OBI-ISO-001</strain>
        <tissue evidence="2">Gonad</tissue>
    </source>
</reference>
<keyword evidence="1" id="KW-1133">Transmembrane helix</keyword>
<organism evidence="2">
    <name type="scientific">Octopus bimaculoides</name>
    <name type="common">California two-spotted octopus</name>
    <dbReference type="NCBI Taxonomy" id="37653"/>
    <lineage>
        <taxon>Eukaryota</taxon>
        <taxon>Metazoa</taxon>
        <taxon>Spiralia</taxon>
        <taxon>Lophotrochozoa</taxon>
        <taxon>Mollusca</taxon>
        <taxon>Cephalopoda</taxon>
        <taxon>Coleoidea</taxon>
        <taxon>Octopodiformes</taxon>
        <taxon>Octopoda</taxon>
        <taxon>Incirrata</taxon>
        <taxon>Octopodidae</taxon>
        <taxon>Octopus</taxon>
    </lineage>
</organism>
<dbReference type="EMBL" id="KQ415669">
    <property type="protein sequence ID" value="KOG01049.1"/>
    <property type="molecule type" value="Genomic_DNA"/>
</dbReference>